<evidence type="ECO:0000313" key="3">
    <source>
        <dbReference type="EMBL" id="RSH85030.1"/>
    </source>
</evidence>
<evidence type="ECO:0000256" key="1">
    <source>
        <dbReference type="SAM" id="SignalP"/>
    </source>
</evidence>
<dbReference type="RefSeq" id="XP_028478478.1">
    <property type="nucleotide sequence ID" value="XM_028622026.1"/>
</dbReference>
<dbReference type="InterPro" id="IPR048661">
    <property type="entry name" value="CPL1-like"/>
</dbReference>
<reference evidence="3 4" key="1">
    <citation type="submission" date="2018-11" db="EMBL/GenBank/DDBJ databases">
        <title>Genome sequence of Apiotrichum porosum DSM 27194.</title>
        <authorList>
            <person name="Aliyu H."/>
            <person name="Gorte O."/>
            <person name="Ochsenreither K."/>
        </authorList>
    </citation>
    <scope>NUCLEOTIDE SEQUENCE [LARGE SCALE GENOMIC DNA]</scope>
    <source>
        <strain evidence="3 4">DSM 27194</strain>
    </source>
</reference>
<dbReference type="PANTHER" id="PTHR35192">
    <property type="entry name" value="PROTEIN, PUTATIVE-RELATED"/>
    <property type="match status" value="1"/>
</dbReference>
<keyword evidence="1" id="KW-0732">Signal</keyword>
<evidence type="ECO:0000259" key="2">
    <source>
        <dbReference type="Pfam" id="PF21671"/>
    </source>
</evidence>
<feature type="domain" description="Protein CPL1-like" evidence="2">
    <location>
        <begin position="225"/>
        <end position="276"/>
    </location>
</feature>
<name>A0A427Y1U7_9TREE</name>
<accession>A0A427Y1U7</accession>
<dbReference type="GeneID" id="39591160"/>
<proteinExistence type="predicted"/>
<protein>
    <recommendedName>
        <fullName evidence="2">Protein CPL1-like domain-containing protein</fullName>
    </recommendedName>
</protein>
<comment type="caution">
    <text evidence="3">The sequence shown here is derived from an EMBL/GenBank/DDBJ whole genome shotgun (WGS) entry which is preliminary data.</text>
</comment>
<dbReference type="AlphaFoldDB" id="A0A427Y1U7"/>
<dbReference type="PANTHER" id="PTHR35192:SF2">
    <property type="entry name" value="APPLE DOMAIN-CONTAINING PROTEIN"/>
    <property type="match status" value="1"/>
</dbReference>
<keyword evidence="4" id="KW-1185">Reference proteome</keyword>
<gene>
    <name evidence="3" type="ORF">EHS24_006617</name>
</gene>
<dbReference type="InterPro" id="IPR038955">
    <property type="entry name" value="PriA/CPL1_fungi"/>
</dbReference>
<sequence length="282" mass="29725">MLRLGLALFTLVTGAVATLETHIRPSGTSPSASHTFASRATKVTGCTCCGYDVTFGDGLSTPTYYFILNWANGPGSSNVGWCFEEGVLLADEQAYILEALQTNTSNARVEYKGARAFCDLQGIYDNEACVASIVEGYSDFIVGYDGTTTSEWIETGCGYPPANFVPTDCYCGWECDSGYTKCGNQCIDLTTTVCASGTAQARNLRSVVPVCAIGESTCQVPNYGYACVDTASNLESCGACPFSPASVDCTTIHGVDAVSCHNGKCVAESCTKGFELVDGECL</sequence>
<organism evidence="3 4">
    <name type="scientific">Apiotrichum porosum</name>
    <dbReference type="NCBI Taxonomy" id="105984"/>
    <lineage>
        <taxon>Eukaryota</taxon>
        <taxon>Fungi</taxon>
        <taxon>Dikarya</taxon>
        <taxon>Basidiomycota</taxon>
        <taxon>Agaricomycotina</taxon>
        <taxon>Tremellomycetes</taxon>
        <taxon>Trichosporonales</taxon>
        <taxon>Trichosporonaceae</taxon>
        <taxon>Apiotrichum</taxon>
    </lineage>
</organism>
<evidence type="ECO:0000313" key="4">
    <source>
        <dbReference type="Proteomes" id="UP000279236"/>
    </source>
</evidence>
<dbReference type="Proteomes" id="UP000279236">
    <property type="component" value="Unassembled WGS sequence"/>
</dbReference>
<feature type="chain" id="PRO_5019248563" description="Protein CPL1-like domain-containing protein" evidence="1">
    <location>
        <begin position="18"/>
        <end position="282"/>
    </location>
</feature>
<dbReference type="EMBL" id="RSCE01000003">
    <property type="protein sequence ID" value="RSH85030.1"/>
    <property type="molecule type" value="Genomic_DNA"/>
</dbReference>
<feature type="signal peptide" evidence="1">
    <location>
        <begin position="1"/>
        <end position="17"/>
    </location>
</feature>
<dbReference type="Pfam" id="PF21671">
    <property type="entry name" value="CPL1-like"/>
    <property type="match status" value="1"/>
</dbReference>
<dbReference type="OrthoDB" id="2594416at2759"/>
<dbReference type="STRING" id="105984.A0A427Y1U7"/>